<accession>H1Q044</accession>
<dbReference type="Pfam" id="PF00512">
    <property type="entry name" value="HisKA"/>
    <property type="match status" value="1"/>
</dbReference>
<feature type="modified residue" description="4-aspartylphosphate" evidence="9">
    <location>
        <position position="789"/>
    </location>
</feature>
<dbReference type="Pfam" id="PF13424">
    <property type="entry name" value="TPR_12"/>
    <property type="match status" value="1"/>
</dbReference>
<dbReference type="PROSITE" id="PS50109">
    <property type="entry name" value="HIS_KIN"/>
    <property type="match status" value="1"/>
</dbReference>
<dbReference type="AlphaFoldDB" id="H1Q044"/>
<dbReference type="InterPro" id="IPR036890">
    <property type="entry name" value="HATPase_C_sf"/>
</dbReference>
<dbReference type="HOGENOM" id="CLU_013213_0_0_10"/>
<dbReference type="InterPro" id="IPR004358">
    <property type="entry name" value="Sig_transdc_His_kin-like_C"/>
</dbReference>
<evidence type="ECO:0000256" key="3">
    <source>
        <dbReference type="ARBA" id="ARBA00022553"/>
    </source>
</evidence>
<dbReference type="GO" id="GO:0000155">
    <property type="term" value="F:phosphorelay sensor kinase activity"/>
    <property type="evidence" value="ECO:0007669"/>
    <property type="project" value="InterPro"/>
</dbReference>
<dbReference type="InterPro" id="IPR018062">
    <property type="entry name" value="HTH_AraC-typ_CS"/>
</dbReference>
<evidence type="ECO:0000259" key="13">
    <source>
        <dbReference type="PROSITE" id="PS50109"/>
    </source>
</evidence>
<dbReference type="EC" id="2.7.13.3" evidence="2"/>
<dbReference type="InterPro" id="IPR005467">
    <property type="entry name" value="His_kinase_dom"/>
</dbReference>
<dbReference type="SUPFAM" id="SSF48452">
    <property type="entry name" value="TPR-like"/>
    <property type="match status" value="2"/>
</dbReference>
<dbReference type="PROSITE" id="PS50005">
    <property type="entry name" value="TPR"/>
    <property type="match status" value="1"/>
</dbReference>
<keyword evidence="8" id="KW-0804">Transcription</keyword>
<evidence type="ECO:0000256" key="1">
    <source>
        <dbReference type="ARBA" id="ARBA00000085"/>
    </source>
</evidence>
<dbReference type="eggNOG" id="COG0745">
    <property type="taxonomic scope" value="Bacteria"/>
</dbReference>
<dbReference type="InterPro" id="IPR003661">
    <property type="entry name" value="HisK_dim/P_dom"/>
</dbReference>
<evidence type="ECO:0000256" key="4">
    <source>
        <dbReference type="ARBA" id="ARBA00022679"/>
    </source>
</evidence>
<evidence type="ECO:0000313" key="16">
    <source>
        <dbReference type="Proteomes" id="UP000016023"/>
    </source>
</evidence>
<evidence type="ECO:0000259" key="14">
    <source>
        <dbReference type="PROSITE" id="PS50110"/>
    </source>
</evidence>
<keyword evidence="6" id="KW-0805">Transcription regulation</keyword>
<comment type="catalytic activity">
    <reaction evidence="1">
        <text>ATP + protein L-histidine = ADP + protein N-phospho-L-histidine.</text>
        <dbReference type="EC" id="2.7.13.3"/>
    </reaction>
</comment>
<dbReference type="InterPro" id="IPR036097">
    <property type="entry name" value="HisK_dim/P_sf"/>
</dbReference>
<dbReference type="STRING" id="883158.HMPREF9140_00282"/>
<dbReference type="Gene3D" id="3.30.565.10">
    <property type="entry name" value="Histidine kinase-like ATPase, C-terminal domain"/>
    <property type="match status" value="1"/>
</dbReference>
<dbReference type="SMART" id="SM00342">
    <property type="entry name" value="HTH_ARAC"/>
    <property type="match status" value="1"/>
</dbReference>
<dbReference type="Pfam" id="PF00072">
    <property type="entry name" value="Response_reg"/>
    <property type="match status" value="1"/>
</dbReference>
<sequence>MAYSTMGIKIIFMQYYKSGYKAALQPVRKYPDIHHGKICRLTARALCALFAALFLFASCGENNKESTDKVVEQVESTANINASERGKKMEQLLNNFNRQSGKKRFAAAKPIFALLYREEMTDSLLNVTPDMPIDSLDMQVWYWAGEYFYETQDNNDGLHYAMKALPLTLKSDDLQLQSDCERLVGLFYFRRSDYVQAIEYTRKSLEIDRRRGDKSRISSSLNTLAGICLVAKQLKDGERYIIEAIRYSTAAQDSNRMAIQYGMASEIYHAMGKEHKALNYARRAYELDQARGNTAKVGIRLSQMTDALMSLGQFAEAERSVKRAIPILEKADNKLSLSVCHNQMGELLNRRGAHAEAAQYFEKAAEVFAARKDLYNESRARIGLYEALKDTNPTEASRQAMRYAALKDSIYHHEMEQNVSRYNVKYKTEEMAHQKEREHTEKRIILIVSIALIAILLLVVAALVYMSRIRRRSHQLLERMSRLREHFFTNITHEFRTPLTIILGLSHELQGFTGTPDEMDDKAKTIERQGNGLLMLINQLLDISKIKSSVGDPDWRNGNISAYLAMIAESYRDLANSRNINLQFFSKDNVNMDFVPDYARKVLNNLLSNAFKFTPEYGKVRVLVWREENQLHIDVSDTGKGMDKETCAHIFEPFYQGETDMRNIGTGVGLTLVKQIIDSMNGTITVESEQRKGTTFHIKVPIRNQCRQHITDETEMNYPMMPDNDTETPMDSDSGNDNANRLLIIEDNSDIAAYIGSQFTDRYDIAYASNGNEGIEKALELVPDLIITDLMMPGIDGLELCRQVRSNEIINHIPIIVITAKSSETERIKGIEAGADAYLYKPFNTDELLTRVEKLLEGRRIMREKFGGEMIEQKENNSAHFNESELRFISKVTDAVYLQLSRRKEINVSLIASIVCMSNSQFYRKIVALTGYTPTAYIQRIKIKKAKLLLDGDPKISFAEVADKCGFDAYPNFVRAFKNVCGVTPTDYRKRENL</sequence>
<evidence type="ECO:0000256" key="8">
    <source>
        <dbReference type="ARBA" id="ARBA00023163"/>
    </source>
</evidence>
<dbReference type="EMBL" id="AGWK01000008">
    <property type="protein sequence ID" value="EHO74376.1"/>
    <property type="molecule type" value="Genomic_DNA"/>
</dbReference>
<feature type="domain" description="Response regulatory" evidence="14">
    <location>
        <begin position="741"/>
        <end position="856"/>
    </location>
</feature>
<evidence type="ECO:0000256" key="5">
    <source>
        <dbReference type="ARBA" id="ARBA00022777"/>
    </source>
</evidence>
<reference evidence="15 16" key="1">
    <citation type="submission" date="2011-12" db="EMBL/GenBank/DDBJ databases">
        <title>The Genome Sequence of Prevotella micans F0438.</title>
        <authorList>
            <consortium name="The Broad Institute Genome Sequencing Platform"/>
            <person name="Earl A."/>
            <person name="Ward D."/>
            <person name="Feldgarden M."/>
            <person name="Gevers D."/>
            <person name="Izard J."/>
            <person name="Baranova O.V."/>
            <person name="Blanton J.M."/>
            <person name="Wade W.G."/>
            <person name="Dewhirst F.E."/>
            <person name="Young S.K."/>
            <person name="Zeng Q."/>
            <person name="Gargeya S."/>
            <person name="Fitzgerald M."/>
            <person name="Haas B."/>
            <person name="Abouelleil A."/>
            <person name="Alvarado L."/>
            <person name="Arachchi H.M."/>
            <person name="Berlin A."/>
            <person name="Chapman S.B."/>
            <person name="Gearin G."/>
            <person name="Goldberg J."/>
            <person name="Griggs A."/>
            <person name="Gujja S."/>
            <person name="Hansen M."/>
            <person name="Heiman D."/>
            <person name="Howarth C."/>
            <person name="Larimer J."/>
            <person name="Lui A."/>
            <person name="MacDonald P.J.P."/>
            <person name="McCowen C."/>
            <person name="Montmayeur A."/>
            <person name="Murphy C."/>
            <person name="Neiman D."/>
            <person name="Pearson M."/>
            <person name="Priest M."/>
            <person name="Roberts A."/>
            <person name="Saif S."/>
            <person name="Shea T."/>
            <person name="Sisk P."/>
            <person name="Stolte C."/>
            <person name="Sykes S."/>
            <person name="Wortman J."/>
            <person name="Nusbaum C."/>
            <person name="Birren B."/>
        </authorList>
    </citation>
    <scope>NUCLEOTIDE SEQUENCE [LARGE SCALE GENOMIC DNA]</scope>
    <source>
        <strain evidence="15 16">F0438</strain>
    </source>
</reference>
<name>H1Q044_9BACT</name>
<dbReference type="Pfam" id="PF12833">
    <property type="entry name" value="HTH_18"/>
    <property type="match status" value="1"/>
</dbReference>
<dbReference type="SMART" id="SM00387">
    <property type="entry name" value="HATPase_c"/>
    <property type="match status" value="1"/>
</dbReference>
<dbReference type="InterPro" id="IPR011990">
    <property type="entry name" value="TPR-like_helical_dom_sf"/>
</dbReference>
<dbReference type="eggNOG" id="COG2207">
    <property type="taxonomic scope" value="Bacteria"/>
</dbReference>
<proteinExistence type="predicted"/>
<keyword evidence="7" id="KW-0238">DNA-binding</keyword>
<protein>
    <recommendedName>
        <fullName evidence="2">histidine kinase</fullName>
        <ecNumber evidence="2">2.7.13.3</ecNumber>
    </recommendedName>
</protein>
<evidence type="ECO:0000259" key="12">
    <source>
        <dbReference type="PROSITE" id="PS01124"/>
    </source>
</evidence>
<gene>
    <name evidence="15" type="ORF">HMPREF9140_00282</name>
</gene>
<dbReference type="InterPro" id="IPR019734">
    <property type="entry name" value="TPR_rpt"/>
</dbReference>
<feature type="domain" description="Histidine kinase" evidence="13">
    <location>
        <begin position="490"/>
        <end position="704"/>
    </location>
</feature>
<evidence type="ECO:0000256" key="2">
    <source>
        <dbReference type="ARBA" id="ARBA00012438"/>
    </source>
</evidence>
<dbReference type="InterPro" id="IPR003594">
    <property type="entry name" value="HATPase_dom"/>
</dbReference>
<keyword evidence="3 9" id="KW-0597">Phosphoprotein</keyword>
<evidence type="ECO:0000256" key="10">
    <source>
        <dbReference type="PROSITE-ProRule" id="PRU00339"/>
    </source>
</evidence>
<dbReference type="CDD" id="cd00075">
    <property type="entry name" value="HATPase"/>
    <property type="match status" value="1"/>
</dbReference>
<feature type="transmembrane region" description="Helical" evidence="11">
    <location>
        <begin position="444"/>
        <end position="466"/>
    </location>
</feature>
<dbReference type="PROSITE" id="PS50110">
    <property type="entry name" value="RESPONSE_REGULATORY"/>
    <property type="match status" value="1"/>
</dbReference>
<dbReference type="SMART" id="SM00028">
    <property type="entry name" value="TPR"/>
    <property type="match status" value="4"/>
</dbReference>
<keyword evidence="16" id="KW-1185">Reference proteome</keyword>
<keyword evidence="10" id="KW-0802">TPR repeat</keyword>
<feature type="repeat" description="TPR" evidence="10">
    <location>
        <begin position="178"/>
        <end position="211"/>
    </location>
</feature>
<dbReference type="SUPFAM" id="SSF52172">
    <property type="entry name" value="CheY-like"/>
    <property type="match status" value="1"/>
</dbReference>
<dbReference type="Gene3D" id="3.40.50.2300">
    <property type="match status" value="1"/>
</dbReference>
<dbReference type="Gene3D" id="1.10.10.60">
    <property type="entry name" value="Homeodomain-like"/>
    <property type="match status" value="2"/>
</dbReference>
<dbReference type="SMART" id="SM00448">
    <property type="entry name" value="REC"/>
    <property type="match status" value="1"/>
</dbReference>
<dbReference type="PROSITE" id="PS01124">
    <property type="entry name" value="HTH_ARAC_FAMILY_2"/>
    <property type="match status" value="1"/>
</dbReference>
<dbReference type="Proteomes" id="UP000016023">
    <property type="component" value="Unassembled WGS sequence"/>
</dbReference>
<dbReference type="Gene3D" id="1.25.40.10">
    <property type="entry name" value="Tetratricopeptide repeat domain"/>
    <property type="match status" value="1"/>
</dbReference>
<dbReference type="GO" id="GO:0043565">
    <property type="term" value="F:sequence-specific DNA binding"/>
    <property type="evidence" value="ECO:0007669"/>
    <property type="project" value="InterPro"/>
</dbReference>
<dbReference type="SMART" id="SM00388">
    <property type="entry name" value="HisKA"/>
    <property type="match status" value="1"/>
</dbReference>
<feature type="domain" description="HTH araC/xylS-type" evidence="12">
    <location>
        <begin position="890"/>
        <end position="991"/>
    </location>
</feature>
<dbReference type="InterPro" id="IPR001789">
    <property type="entry name" value="Sig_transdc_resp-reg_receiver"/>
</dbReference>
<dbReference type="Gene3D" id="1.10.287.130">
    <property type="match status" value="1"/>
</dbReference>
<dbReference type="FunFam" id="3.30.565.10:FF:000006">
    <property type="entry name" value="Sensor histidine kinase WalK"/>
    <property type="match status" value="1"/>
</dbReference>
<dbReference type="SUPFAM" id="SSF46689">
    <property type="entry name" value="Homeodomain-like"/>
    <property type="match status" value="1"/>
</dbReference>
<dbReference type="SUPFAM" id="SSF55874">
    <property type="entry name" value="ATPase domain of HSP90 chaperone/DNA topoisomerase II/histidine kinase"/>
    <property type="match status" value="1"/>
</dbReference>
<dbReference type="InterPro" id="IPR018060">
    <property type="entry name" value="HTH_AraC"/>
</dbReference>
<dbReference type="Pfam" id="PF13181">
    <property type="entry name" value="TPR_8"/>
    <property type="match status" value="1"/>
</dbReference>
<dbReference type="PROSITE" id="PS00041">
    <property type="entry name" value="HTH_ARAC_FAMILY_1"/>
    <property type="match status" value="1"/>
</dbReference>
<evidence type="ECO:0000313" key="15">
    <source>
        <dbReference type="EMBL" id="EHO74376.1"/>
    </source>
</evidence>
<dbReference type="SUPFAM" id="SSF47384">
    <property type="entry name" value="Homodimeric domain of signal transducing histidine kinase"/>
    <property type="match status" value="1"/>
</dbReference>
<evidence type="ECO:0000256" key="11">
    <source>
        <dbReference type="SAM" id="Phobius"/>
    </source>
</evidence>
<dbReference type="RefSeq" id="WP_006951225.1">
    <property type="nucleotide sequence ID" value="NZ_JH594521.1"/>
</dbReference>
<organism evidence="15 16">
    <name type="scientific">Prevotella micans F0438</name>
    <dbReference type="NCBI Taxonomy" id="883158"/>
    <lineage>
        <taxon>Bacteria</taxon>
        <taxon>Pseudomonadati</taxon>
        <taxon>Bacteroidota</taxon>
        <taxon>Bacteroidia</taxon>
        <taxon>Bacteroidales</taxon>
        <taxon>Prevotellaceae</taxon>
        <taxon>Prevotella</taxon>
    </lineage>
</organism>
<dbReference type="InterPro" id="IPR011006">
    <property type="entry name" value="CheY-like_superfamily"/>
</dbReference>
<dbReference type="Pfam" id="PF02518">
    <property type="entry name" value="HATPase_c"/>
    <property type="match status" value="1"/>
</dbReference>
<dbReference type="GO" id="GO:0003700">
    <property type="term" value="F:DNA-binding transcription factor activity"/>
    <property type="evidence" value="ECO:0007669"/>
    <property type="project" value="InterPro"/>
</dbReference>
<keyword evidence="11" id="KW-0472">Membrane</keyword>
<comment type="caution">
    <text evidence="15">The sequence shown here is derived from an EMBL/GenBank/DDBJ whole genome shotgun (WGS) entry which is preliminary data.</text>
</comment>
<dbReference type="PANTHER" id="PTHR43547:SF2">
    <property type="entry name" value="HYBRID SIGNAL TRANSDUCTION HISTIDINE KINASE C"/>
    <property type="match status" value="1"/>
</dbReference>
<evidence type="ECO:0000256" key="6">
    <source>
        <dbReference type="ARBA" id="ARBA00023015"/>
    </source>
</evidence>
<dbReference type="PANTHER" id="PTHR43547">
    <property type="entry name" value="TWO-COMPONENT HISTIDINE KINASE"/>
    <property type="match status" value="1"/>
</dbReference>
<keyword evidence="4" id="KW-0808">Transferase</keyword>
<dbReference type="eggNOG" id="COG0457">
    <property type="taxonomic scope" value="Bacteria"/>
</dbReference>
<dbReference type="CDD" id="cd00082">
    <property type="entry name" value="HisKA"/>
    <property type="match status" value="1"/>
</dbReference>
<dbReference type="eggNOG" id="COG2205">
    <property type="taxonomic scope" value="Bacteria"/>
</dbReference>
<dbReference type="PATRIC" id="fig|883158.3.peg.291"/>
<evidence type="ECO:0000256" key="9">
    <source>
        <dbReference type="PROSITE-ProRule" id="PRU00169"/>
    </source>
</evidence>
<dbReference type="PRINTS" id="PR00344">
    <property type="entry name" value="BCTRLSENSOR"/>
</dbReference>
<evidence type="ECO:0000256" key="7">
    <source>
        <dbReference type="ARBA" id="ARBA00023125"/>
    </source>
</evidence>
<dbReference type="InterPro" id="IPR009057">
    <property type="entry name" value="Homeodomain-like_sf"/>
</dbReference>
<keyword evidence="11" id="KW-1133">Transmembrane helix</keyword>
<keyword evidence="5" id="KW-0418">Kinase</keyword>
<keyword evidence="11" id="KW-0812">Transmembrane</keyword>